<feature type="region of interest" description="Disordered" evidence="1">
    <location>
        <begin position="1"/>
        <end position="89"/>
    </location>
</feature>
<comment type="caution">
    <text evidence="2">The sequence shown here is derived from an EMBL/GenBank/DDBJ whole genome shotgun (WGS) entry which is preliminary data.</text>
</comment>
<evidence type="ECO:0000256" key="1">
    <source>
        <dbReference type="SAM" id="MobiDB-lite"/>
    </source>
</evidence>
<dbReference type="EMBL" id="SRLO01001139">
    <property type="protein sequence ID" value="TNN41044.1"/>
    <property type="molecule type" value="Genomic_DNA"/>
</dbReference>
<protein>
    <submittedName>
        <fullName evidence="2">Uncharacterized protein</fullName>
    </submittedName>
</protein>
<evidence type="ECO:0000313" key="3">
    <source>
        <dbReference type="Proteomes" id="UP000314294"/>
    </source>
</evidence>
<dbReference type="AlphaFoldDB" id="A0A4Z2FJT8"/>
<feature type="compositionally biased region" description="Basic residues" evidence="1">
    <location>
        <begin position="25"/>
        <end position="36"/>
    </location>
</feature>
<organism evidence="2 3">
    <name type="scientific">Liparis tanakae</name>
    <name type="common">Tanaka's snailfish</name>
    <dbReference type="NCBI Taxonomy" id="230148"/>
    <lineage>
        <taxon>Eukaryota</taxon>
        <taxon>Metazoa</taxon>
        <taxon>Chordata</taxon>
        <taxon>Craniata</taxon>
        <taxon>Vertebrata</taxon>
        <taxon>Euteleostomi</taxon>
        <taxon>Actinopterygii</taxon>
        <taxon>Neopterygii</taxon>
        <taxon>Teleostei</taxon>
        <taxon>Neoteleostei</taxon>
        <taxon>Acanthomorphata</taxon>
        <taxon>Eupercaria</taxon>
        <taxon>Perciformes</taxon>
        <taxon>Cottioidei</taxon>
        <taxon>Cottales</taxon>
        <taxon>Liparidae</taxon>
        <taxon>Liparis</taxon>
    </lineage>
</organism>
<accession>A0A4Z2FJT8</accession>
<sequence>MDEPAAAGTFDKPPSAVTTEDRAAKKNKKKKKKKVNPRISCPPSSPGRVGGGRVGEGRRVGVVAEGPSETTEVRGQRMRQVESPSSRLQKHSSACLARCPGTRPGVSICRLAPNKMTWFLRSAVSRVSHARRSAAPPLILQRGQKAKASITVDAVMASPGGGGSPCRTDILCSAP</sequence>
<proteinExistence type="predicted"/>
<reference evidence="2 3" key="1">
    <citation type="submission" date="2019-03" db="EMBL/GenBank/DDBJ databases">
        <title>First draft genome of Liparis tanakae, snailfish: a comprehensive survey of snailfish specific genes.</title>
        <authorList>
            <person name="Kim W."/>
            <person name="Song I."/>
            <person name="Jeong J.-H."/>
            <person name="Kim D."/>
            <person name="Kim S."/>
            <person name="Ryu S."/>
            <person name="Song J.Y."/>
            <person name="Lee S.K."/>
        </authorList>
    </citation>
    <scope>NUCLEOTIDE SEQUENCE [LARGE SCALE GENOMIC DNA]</scope>
    <source>
        <tissue evidence="2">Muscle</tissue>
    </source>
</reference>
<gene>
    <name evidence="2" type="ORF">EYF80_048781</name>
</gene>
<dbReference type="Proteomes" id="UP000314294">
    <property type="component" value="Unassembled WGS sequence"/>
</dbReference>
<evidence type="ECO:0000313" key="2">
    <source>
        <dbReference type="EMBL" id="TNN41044.1"/>
    </source>
</evidence>
<name>A0A4Z2FJT8_9TELE</name>
<keyword evidence="3" id="KW-1185">Reference proteome</keyword>